<keyword evidence="4" id="KW-1185">Reference proteome</keyword>
<feature type="compositionally biased region" description="Polar residues" evidence="1">
    <location>
        <begin position="52"/>
        <end position="64"/>
    </location>
</feature>
<dbReference type="Gene3D" id="2.30.29.30">
    <property type="entry name" value="Pleckstrin-homology domain (PH domain)/Phosphotyrosine-binding domain (PTB)"/>
    <property type="match status" value="2"/>
</dbReference>
<organism evidence="4 5">
    <name type="scientific">Romanomermis culicivorax</name>
    <name type="common">Nematode worm</name>
    <dbReference type="NCBI Taxonomy" id="13658"/>
    <lineage>
        <taxon>Eukaryota</taxon>
        <taxon>Metazoa</taxon>
        <taxon>Ecdysozoa</taxon>
        <taxon>Nematoda</taxon>
        <taxon>Enoplea</taxon>
        <taxon>Dorylaimia</taxon>
        <taxon>Mermithida</taxon>
        <taxon>Mermithoidea</taxon>
        <taxon>Mermithidae</taxon>
        <taxon>Romanomermis</taxon>
    </lineage>
</organism>
<dbReference type="SUPFAM" id="SSF48065">
    <property type="entry name" value="DBL homology domain (DH-domain)"/>
    <property type="match status" value="1"/>
</dbReference>
<feature type="region of interest" description="Disordered" evidence="1">
    <location>
        <begin position="512"/>
        <end position="536"/>
    </location>
</feature>
<name>A0A915IBN0_ROMCU</name>
<proteinExistence type="predicted"/>
<dbReference type="InterPro" id="IPR000219">
    <property type="entry name" value="DH_dom"/>
</dbReference>
<evidence type="ECO:0000259" key="3">
    <source>
        <dbReference type="PROSITE" id="PS50010"/>
    </source>
</evidence>
<dbReference type="OMA" id="DDFPLAC"/>
<feature type="region of interest" description="Disordered" evidence="1">
    <location>
        <begin position="41"/>
        <end position="80"/>
    </location>
</feature>
<dbReference type="SMART" id="SM00233">
    <property type="entry name" value="PH"/>
    <property type="match status" value="2"/>
</dbReference>
<dbReference type="SMART" id="SM00325">
    <property type="entry name" value="RhoGEF"/>
    <property type="match status" value="1"/>
</dbReference>
<feature type="domain" description="DH" evidence="3">
    <location>
        <begin position="134"/>
        <end position="334"/>
    </location>
</feature>
<dbReference type="PANTHER" id="PTHR45858">
    <property type="entry name" value="FERM DOMAIN CONTAINING PROTEIN"/>
    <property type="match status" value="1"/>
</dbReference>
<dbReference type="Pfam" id="PF00169">
    <property type="entry name" value="PH"/>
    <property type="match status" value="1"/>
</dbReference>
<feature type="domain" description="PH" evidence="2">
    <location>
        <begin position="593"/>
        <end position="681"/>
    </location>
</feature>
<dbReference type="PANTHER" id="PTHR45858:SF1">
    <property type="entry name" value="FERM DOMAIN-CONTAINING PROTEIN 7"/>
    <property type="match status" value="1"/>
</dbReference>
<dbReference type="GO" id="GO:0005085">
    <property type="term" value="F:guanyl-nucleotide exchange factor activity"/>
    <property type="evidence" value="ECO:0007669"/>
    <property type="project" value="InterPro"/>
</dbReference>
<sequence>MFLCWNYILLQLSSSDSTKSRDLVSESTDVLIVRKNDTSLTEDREQNFPIERSTTTNGRSVSPSTEKDQRSSSHDCSQKSKNVYDLSSSSASFPIAPPFTPSASVLQSDQEMCYSSDQGGGSVEKSSKANLKNHAYQIVKELLMTERTYNNDLKLCLEFESTTNSIVSSLEGMPSFDGIFSYLKSVRDLQAKFLLELEQRISSWESKVVSISKIPEYQTFKVGDVLLREIHNSNQAYEKYISHIYEYHEKVLLDLHVKNAQFQTLCKEFESRPQCYIPVAKLLLKPLNRVFSRQIALSKLVLYYIDQGGHNPDLSECKVALDKINALIKNTASYREKLENITKLIEIEHDFVGLNIENLYRPVKILLRQGGLLKVTKRDLSPRLILLFEDAIIHASQTNDGHAMRITFTFRSALNLKGLTIEDGNAIKGKLSPQNKNRLNNNEMYTNNCFTLHTGNRSLVLCASTSEQKQSWMEDISRAVMRVKENVTLQTFVGGSVGANLSSSNGFPSVAKTSSSSVEDLGQSTSTNENVSSPAPCSLQKSSMLSSSRATISSTSAASTLERFWHHRANDSLHICIHRMVSLTGEHYEKMAHCELSGYLLRKFRNSLGWQQLWVVYCNFCLFFYKSHEDDSPLAGLPLLGYSLADTPDAQSNIRKEFVFKLHYRTHYYYFRTNSEYSFKR</sequence>
<evidence type="ECO:0000256" key="1">
    <source>
        <dbReference type="SAM" id="MobiDB-lite"/>
    </source>
</evidence>
<dbReference type="InterPro" id="IPR055251">
    <property type="entry name" value="SOS1_NGEF_PH"/>
</dbReference>
<feature type="compositionally biased region" description="Polar residues" evidence="1">
    <location>
        <begin position="512"/>
        <end position="535"/>
    </location>
</feature>
<dbReference type="WBParaSite" id="nRc.2.0.1.t11584-RA">
    <property type="protein sequence ID" value="nRc.2.0.1.t11584-RA"/>
    <property type="gene ID" value="nRc.2.0.1.g11584"/>
</dbReference>
<dbReference type="PROSITE" id="PS50010">
    <property type="entry name" value="DH_2"/>
    <property type="match status" value="1"/>
</dbReference>
<dbReference type="InterPro" id="IPR035899">
    <property type="entry name" value="DBL_dom_sf"/>
</dbReference>
<feature type="domain" description="PH" evidence="2">
    <location>
        <begin position="365"/>
        <end position="481"/>
    </location>
</feature>
<protein>
    <submittedName>
        <fullName evidence="5">Uncharacterized protein</fullName>
    </submittedName>
</protein>
<feature type="compositionally biased region" description="Basic and acidic residues" evidence="1">
    <location>
        <begin position="65"/>
        <end position="78"/>
    </location>
</feature>
<dbReference type="Pfam" id="PF00621">
    <property type="entry name" value="RhoGEF"/>
    <property type="match status" value="1"/>
</dbReference>
<evidence type="ECO:0000313" key="4">
    <source>
        <dbReference type="Proteomes" id="UP000887565"/>
    </source>
</evidence>
<dbReference type="SUPFAM" id="SSF50729">
    <property type="entry name" value="PH domain-like"/>
    <property type="match status" value="2"/>
</dbReference>
<dbReference type="InterPro" id="IPR051835">
    <property type="entry name" value="RAC1-GEF"/>
</dbReference>
<reference evidence="5" key="1">
    <citation type="submission" date="2022-11" db="UniProtKB">
        <authorList>
            <consortium name="WormBaseParasite"/>
        </authorList>
    </citation>
    <scope>IDENTIFICATION</scope>
</reference>
<dbReference type="Gene3D" id="1.20.900.10">
    <property type="entry name" value="Dbl homology (DH) domain"/>
    <property type="match status" value="1"/>
</dbReference>
<evidence type="ECO:0000259" key="2">
    <source>
        <dbReference type="PROSITE" id="PS50003"/>
    </source>
</evidence>
<dbReference type="AlphaFoldDB" id="A0A915IBN0"/>
<dbReference type="InterPro" id="IPR001849">
    <property type="entry name" value="PH_domain"/>
</dbReference>
<dbReference type="Proteomes" id="UP000887565">
    <property type="component" value="Unplaced"/>
</dbReference>
<evidence type="ECO:0000313" key="5">
    <source>
        <dbReference type="WBParaSite" id="nRc.2.0.1.t11584-RA"/>
    </source>
</evidence>
<dbReference type="InterPro" id="IPR011993">
    <property type="entry name" value="PH-like_dom_sf"/>
</dbReference>
<dbReference type="PROSITE" id="PS50003">
    <property type="entry name" value="PH_DOMAIN"/>
    <property type="match status" value="2"/>
</dbReference>
<accession>A0A915IBN0</accession>
<dbReference type="Pfam" id="PF22697">
    <property type="entry name" value="SOS1_NGEF_PH"/>
    <property type="match status" value="1"/>
</dbReference>